<dbReference type="GO" id="GO:0030246">
    <property type="term" value="F:carbohydrate binding"/>
    <property type="evidence" value="ECO:0007669"/>
    <property type="project" value="InterPro"/>
</dbReference>
<dbReference type="SMART" id="SM01038">
    <property type="entry name" value="Bgal_small_N"/>
    <property type="match status" value="1"/>
</dbReference>
<evidence type="ECO:0000256" key="4">
    <source>
        <dbReference type="ARBA" id="ARBA00013303"/>
    </source>
</evidence>
<dbReference type="EC" id="3.2.1.23" evidence="3"/>
<dbReference type="InterPro" id="IPR006102">
    <property type="entry name" value="Ig-like_GH2"/>
</dbReference>
<dbReference type="Gene3D" id="2.60.120.260">
    <property type="entry name" value="Galactose-binding domain-like"/>
    <property type="match status" value="1"/>
</dbReference>
<dbReference type="Pfam" id="PF13385">
    <property type="entry name" value="Laminin_G_3"/>
    <property type="match status" value="1"/>
</dbReference>
<comment type="similarity">
    <text evidence="2">Belongs to the glycosyl hydrolase 2 family.</text>
</comment>
<dbReference type="EMBL" id="FOIN01000043">
    <property type="protein sequence ID" value="SET79335.1"/>
    <property type="molecule type" value="Genomic_DNA"/>
</dbReference>
<dbReference type="RefSeq" id="WP_092356213.1">
    <property type="nucleotide sequence ID" value="NZ_FOIN01000043.1"/>
</dbReference>
<dbReference type="Pfam" id="PF02929">
    <property type="entry name" value="Bgal_small_N"/>
    <property type="match status" value="1"/>
</dbReference>
<dbReference type="InterPro" id="IPR050347">
    <property type="entry name" value="Bact_Beta-galactosidase"/>
</dbReference>
<feature type="non-terminal residue" evidence="14">
    <location>
        <position position="1674"/>
    </location>
</feature>
<evidence type="ECO:0000259" key="12">
    <source>
        <dbReference type="SMART" id="SM00776"/>
    </source>
</evidence>
<keyword evidence="5 10" id="KW-0732">Signal</keyword>
<organism evidence="14 15">
    <name type="scientific">Thomasclavelia cocleata</name>
    <dbReference type="NCBI Taxonomy" id="69824"/>
    <lineage>
        <taxon>Bacteria</taxon>
        <taxon>Bacillati</taxon>
        <taxon>Bacillota</taxon>
        <taxon>Erysipelotrichia</taxon>
        <taxon>Erysipelotrichales</taxon>
        <taxon>Coprobacillaceae</taxon>
        <taxon>Thomasclavelia</taxon>
    </lineage>
</organism>
<dbReference type="SUPFAM" id="SSF49303">
    <property type="entry name" value="beta-Galactosidase/glucuronidase domain"/>
    <property type="match status" value="2"/>
</dbReference>
<dbReference type="Pfam" id="PF16353">
    <property type="entry name" value="LacZ_4"/>
    <property type="match status" value="1"/>
</dbReference>
<sequence length="1674" mass="186746">MKKIMPSILVSAMTVSCLAASGQILVSAASPYEGEAWYDELEIVEENREYARSNFIPYHDAKVGMDNEKSTLSKDPSKSNYYSSLNGEWDFKFAQNPADRLTDPDDDTINWSSEGWDKINVPSNIQTIRNEDGSFKYEPPIYSNTRYPWQNFESVELNASNAHAPTVNNSVGHYQRKFKISDNWDGRQVFVSFQGVESAFYLYVNGQKVGYGEDSYTADDYNITPYLNTNADGSIAGQENTISLQVYRWSTGSYLENQDFIRMSGIFRDVYLYSKDTVELRDFFIKPELDENNQDATLTIDASVRNLANAAGGNYTVEAQLYSNESDEAILANPIKMEYNLDPAKETLEELIDDLGVEKTGEARVINPKKWFADSPNLYRVVLQLKDSNGEVIETAVQRIGFRKIENVVINDSGQQQMQINGEKIMFRGTNRHETSLDKGRAIGKEEIVTDLRMMKEHNVNAIRTSHYPNNVLTYELADEFGIYICDEANIETHVGATSSNLPNTGVWNNAVMSRTKNMVERDKNHTSIVIWSLGNEATYTNYALTDDFPFWNSTRWILQRDPSRIRKYERQNRYGATREESMVDIYSSQYWGVSSIVGHVTNKGNKLPYIQSEYAHSMGNALGNLKEYWDVFRTYDNAQGGFIWDWVDQSVETKVINTESYTVTDAKTNTVGTVVGSLTEGRNGTKAVNGYVTLPTKTELTANSSTGLTLDAWVKYNGGASGDQAILSKGDSGGYNLKIDRNGKLEFFVNGWSAGTLTTELPTDFSDGNWKHLTATCDTSGNYKLYYNGELIAELANKATAPFDTNSLSIGVGYDPENSGRSWNGAIDSVKVLNKALTVEEIAALDSMSETDESVVYAMDFANDKVSTTGTNYEDESYWGYGGDWNDQRVNDGNFCANGIVNADRTAGGKVKDAKKIFQEINFYNDGKATDGTVRIVNEFLNTNLNNYNVSWRFKENNKVLKEGTLTDEQKNLAPLSEKEITVELPDVQKAEGRDYFLEFDVTLKEDQIWAGDYSGHAGDTIAYEQINLAYVTTITQPAIDGDNEFNKVEETDEVLNITGNVNGNDFALSLDKTTGYISDYTFAGKTLMNEGPTPNYFRAKIDNDPADDPNLANTKDRFNVSDVKVTKNNNNLVQVEVTGTLEGNNSPNTISYQIYGNGEVVVTNTVTPSTTITNNLTRIGMKFNVPTEFSNYKYYGRGPFENYSDRNTAALIDVYETTVDAIDGENKYVKPQENGNRTDVRWAAVTNDAGIGFMVSAQEDMNSSVSRYEDEDMNGKRHMYQVPKSDHIVFNVDQVQRGLGGAACGPAPLDQYTLKKGQTYSHTFRIVPINTNDTDILMEKSNKNTQSSLPVKSILVNGEEISGFEVNKDSYEFKLLKGSYDKLPVVSVVTTDNKVVVEEFEQPDSLPAVVVIKATSSYGITKTYTITFREVDEMYVSDMDWTLDEGGYFANSRDVCDANPISLYVDGVVTNFAKGVGVHAPSRVGVNIAGKGYTNLKGIIGINSNQTSTAEDRADVIFKVIADGEEIYNSGQMKALRSKEIDIDVTGKENIILNVDTNGADYNDHASWAELRFTVESTEVVDKTGLQEKYDEYVVYNENDYTPESWTTFKVALDNAEAVLANEQATQQQIDDALKALNDAINALEKIDVEDQANKLALQIAVEVADKVTDKD</sequence>
<dbReference type="InterPro" id="IPR038637">
    <property type="entry name" value="NPCBM_sf"/>
</dbReference>
<evidence type="ECO:0000313" key="15">
    <source>
        <dbReference type="Proteomes" id="UP000198558"/>
    </source>
</evidence>
<evidence type="ECO:0000256" key="3">
    <source>
        <dbReference type="ARBA" id="ARBA00012756"/>
    </source>
</evidence>
<dbReference type="InterPro" id="IPR006103">
    <property type="entry name" value="Glyco_hydro_2_cat"/>
</dbReference>
<dbReference type="InterPro" id="IPR006558">
    <property type="entry name" value="LamG-like"/>
</dbReference>
<dbReference type="InterPro" id="IPR013783">
    <property type="entry name" value="Ig-like_fold"/>
</dbReference>
<keyword evidence="6" id="KW-0378">Hydrolase</keyword>
<dbReference type="PROSITE" id="PS00608">
    <property type="entry name" value="GLYCOSYL_HYDROL_F2_2"/>
    <property type="match status" value="1"/>
</dbReference>
<evidence type="ECO:0000256" key="6">
    <source>
        <dbReference type="ARBA" id="ARBA00022801"/>
    </source>
</evidence>
<evidence type="ECO:0000256" key="5">
    <source>
        <dbReference type="ARBA" id="ARBA00022729"/>
    </source>
</evidence>
<dbReference type="Gene3D" id="1.20.1270.70">
    <property type="entry name" value="Designed single chain three-helix bundle"/>
    <property type="match status" value="1"/>
</dbReference>
<keyword evidence="8" id="KW-0326">Glycosidase</keyword>
<reference evidence="15" key="1">
    <citation type="submission" date="2016-10" db="EMBL/GenBank/DDBJ databases">
        <authorList>
            <person name="Varghese N."/>
            <person name="Submissions S."/>
        </authorList>
    </citation>
    <scope>NUCLEOTIDE SEQUENCE [LARGE SCALE GENOMIC DNA]</scope>
    <source>
        <strain evidence="15">DSM 1551</strain>
    </source>
</reference>
<evidence type="ECO:0000256" key="10">
    <source>
        <dbReference type="SAM" id="SignalP"/>
    </source>
</evidence>
<dbReference type="SUPFAM" id="SSF49785">
    <property type="entry name" value="Galactose-binding domain-like"/>
    <property type="match status" value="2"/>
</dbReference>
<dbReference type="InterPro" id="IPR036156">
    <property type="entry name" value="Beta-gal/glucu_dom_sf"/>
</dbReference>
<evidence type="ECO:0000259" key="11">
    <source>
        <dbReference type="SMART" id="SM00560"/>
    </source>
</evidence>
<name>A0A1I0H6M6_9FIRM</name>
<evidence type="ECO:0000256" key="9">
    <source>
        <dbReference type="ARBA" id="ARBA00032230"/>
    </source>
</evidence>
<dbReference type="InterPro" id="IPR011013">
    <property type="entry name" value="Gal_mutarotase_sf_dom"/>
</dbReference>
<dbReference type="GO" id="GO:0009341">
    <property type="term" value="C:beta-galactosidase complex"/>
    <property type="evidence" value="ECO:0007669"/>
    <property type="project" value="InterPro"/>
</dbReference>
<dbReference type="InterPro" id="IPR032312">
    <property type="entry name" value="LacZ_4"/>
</dbReference>
<dbReference type="InterPro" id="IPR006104">
    <property type="entry name" value="Glyco_hydro_2_N"/>
</dbReference>
<dbReference type="InterPro" id="IPR023232">
    <property type="entry name" value="Glyco_hydro_2_AS"/>
</dbReference>
<dbReference type="Proteomes" id="UP000198558">
    <property type="component" value="Unassembled WGS sequence"/>
</dbReference>
<dbReference type="InterPro" id="IPR008979">
    <property type="entry name" value="Galactose-bd-like_sf"/>
</dbReference>
<dbReference type="Gene3D" id="3.20.20.80">
    <property type="entry name" value="Glycosidases"/>
    <property type="match status" value="1"/>
</dbReference>
<dbReference type="Gene3D" id="2.60.120.200">
    <property type="match status" value="1"/>
</dbReference>
<gene>
    <name evidence="14" type="ORF">SAMN04489758_14315</name>
</gene>
<dbReference type="SMART" id="SM00776">
    <property type="entry name" value="NPCBM"/>
    <property type="match status" value="1"/>
</dbReference>
<feature type="domain" description="Glycosyl hydrolase family 98 putative carbohydrate-binding module" evidence="12">
    <location>
        <begin position="1432"/>
        <end position="1577"/>
    </location>
</feature>
<feature type="domain" description="LamG-like jellyroll fold" evidence="11">
    <location>
        <begin position="707"/>
        <end position="841"/>
    </location>
</feature>
<dbReference type="Gene3D" id="2.60.120.1060">
    <property type="entry name" value="NPCBM/NEW2 domain"/>
    <property type="match status" value="1"/>
</dbReference>
<accession>A0A1I0H6M6</accession>
<dbReference type="Pfam" id="PF02836">
    <property type="entry name" value="Glyco_hydro_2_C"/>
    <property type="match status" value="2"/>
</dbReference>
<dbReference type="SUPFAM" id="SSF49899">
    <property type="entry name" value="Concanavalin A-like lectins/glucanases"/>
    <property type="match status" value="1"/>
</dbReference>
<dbReference type="PROSITE" id="PS51257">
    <property type="entry name" value="PROKAR_LIPOPROTEIN"/>
    <property type="match status" value="1"/>
</dbReference>
<dbReference type="InterPro" id="IPR006101">
    <property type="entry name" value="Glyco_hydro_2"/>
</dbReference>
<dbReference type="Gene3D" id="2.70.98.10">
    <property type="match status" value="1"/>
</dbReference>
<evidence type="ECO:0000256" key="1">
    <source>
        <dbReference type="ARBA" id="ARBA00001412"/>
    </source>
</evidence>
<dbReference type="PANTHER" id="PTHR46323:SF2">
    <property type="entry name" value="BETA-GALACTOSIDASE"/>
    <property type="match status" value="1"/>
</dbReference>
<dbReference type="InterPro" id="IPR004199">
    <property type="entry name" value="B-gal_small/dom_5"/>
</dbReference>
<dbReference type="SUPFAM" id="SSF51445">
    <property type="entry name" value="(Trans)glycosidases"/>
    <property type="match status" value="1"/>
</dbReference>
<dbReference type="Gene3D" id="2.60.40.10">
    <property type="entry name" value="Immunoglobulins"/>
    <property type="match status" value="2"/>
</dbReference>
<evidence type="ECO:0000313" key="14">
    <source>
        <dbReference type="EMBL" id="SET79335.1"/>
    </source>
</evidence>
<evidence type="ECO:0000256" key="7">
    <source>
        <dbReference type="ARBA" id="ARBA00023157"/>
    </source>
</evidence>
<dbReference type="Pfam" id="PF00703">
    <property type="entry name" value="Glyco_hydro_2"/>
    <property type="match status" value="1"/>
</dbReference>
<dbReference type="InterPro" id="IPR017853">
    <property type="entry name" value="GH"/>
</dbReference>
<dbReference type="PANTHER" id="PTHR46323">
    <property type="entry name" value="BETA-GALACTOSIDASE"/>
    <property type="match status" value="1"/>
</dbReference>
<evidence type="ECO:0000259" key="13">
    <source>
        <dbReference type="SMART" id="SM01038"/>
    </source>
</evidence>
<feature type="chain" id="PRO_5039002076" description="Beta-galactosidase" evidence="10">
    <location>
        <begin position="20"/>
        <end position="1674"/>
    </location>
</feature>
<keyword evidence="15" id="KW-1185">Reference proteome</keyword>
<dbReference type="GO" id="GO:0005990">
    <property type="term" value="P:lactose catabolic process"/>
    <property type="evidence" value="ECO:0007669"/>
    <property type="project" value="TreeGrafter"/>
</dbReference>
<keyword evidence="7" id="KW-1015">Disulfide bond</keyword>
<dbReference type="Pfam" id="PF07554">
    <property type="entry name" value="FIVAR"/>
    <property type="match status" value="1"/>
</dbReference>
<evidence type="ECO:0000256" key="2">
    <source>
        <dbReference type="ARBA" id="ARBA00007401"/>
    </source>
</evidence>
<proteinExistence type="inferred from homology"/>
<comment type="catalytic activity">
    <reaction evidence="1">
        <text>Hydrolysis of terminal non-reducing beta-D-galactose residues in beta-D-galactosides.</text>
        <dbReference type="EC" id="3.2.1.23"/>
    </reaction>
</comment>
<dbReference type="GO" id="GO:0004565">
    <property type="term" value="F:beta-galactosidase activity"/>
    <property type="evidence" value="ECO:0007669"/>
    <property type="project" value="UniProtKB-EC"/>
</dbReference>
<protein>
    <recommendedName>
        <fullName evidence="4">Beta-galactosidase</fullName>
        <ecNumber evidence="3">3.2.1.23</ecNumber>
    </recommendedName>
    <alternativeName>
        <fullName evidence="9">Lactase</fullName>
    </alternativeName>
</protein>
<dbReference type="PRINTS" id="PR00132">
    <property type="entry name" value="GLHYDRLASE2"/>
</dbReference>
<dbReference type="InterPro" id="IPR014718">
    <property type="entry name" value="GH-type_carb-bd"/>
</dbReference>
<feature type="domain" description="Beta galactosidase small chain/" evidence="13">
    <location>
        <begin position="1062"/>
        <end position="1329"/>
    </location>
</feature>
<dbReference type="SUPFAM" id="SSF74650">
    <property type="entry name" value="Galactose mutarotase-like"/>
    <property type="match status" value="1"/>
</dbReference>
<evidence type="ECO:0000256" key="8">
    <source>
        <dbReference type="ARBA" id="ARBA00023295"/>
    </source>
</evidence>
<feature type="signal peptide" evidence="10">
    <location>
        <begin position="1"/>
        <end position="19"/>
    </location>
</feature>
<dbReference type="Pfam" id="PF02837">
    <property type="entry name" value="Glyco_hydro_2_N"/>
    <property type="match status" value="1"/>
</dbReference>
<dbReference type="SMART" id="SM00560">
    <property type="entry name" value="LamGL"/>
    <property type="match status" value="1"/>
</dbReference>
<dbReference type="InterPro" id="IPR013320">
    <property type="entry name" value="ConA-like_dom_sf"/>
</dbReference>
<dbReference type="GeneID" id="78289327"/>
<dbReference type="Pfam" id="PF08305">
    <property type="entry name" value="NPCBM"/>
    <property type="match status" value="1"/>
</dbReference>
<dbReference type="InterPro" id="IPR013222">
    <property type="entry name" value="Glyco_hyd_98_carb-bd"/>
</dbReference>